<feature type="compositionally biased region" description="Polar residues" evidence="1">
    <location>
        <begin position="440"/>
        <end position="455"/>
    </location>
</feature>
<reference evidence="2" key="1">
    <citation type="submission" date="2023-10" db="EMBL/GenBank/DDBJ databases">
        <authorList>
            <person name="Chen Y."/>
            <person name="Shah S."/>
            <person name="Dougan E. K."/>
            <person name="Thang M."/>
            <person name="Chan C."/>
        </authorList>
    </citation>
    <scope>NUCLEOTIDE SEQUENCE [LARGE SCALE GENOMIC DNA]</scope>
</reference>
<dbReference type="EMBL" id="CAUYUJ010015643">
    <property type="protein sequence ID" value="CAK0856514.1"/>
    <property type="molecule type" value="Genomic_DNA"/>
</dbReference>
<accession>A0ABN9UB38</accession>
<protein>
    <recommendedName>
        <fullName evidence="4">Phospholipase B-like</fullName>
    </recommendedName>
</protein>
<organism evidence="2 3">
    <name type="scientific">Prorocentrum cordatum</name>
    <dbReference type="NCBI Taxonomy" id="2364126"/>
    <lineage>
        <taxon>Eukaryota</taxon>
        <taxon>Sar</taxon>
        <taxon>Alveolata</taxon>
        <taxon>Dinophyceae</taxon>
        <taxon>Prorocentrales</taxon>
        <taxon>Prorocentraceae</taxon>
        <taxon>Prorocentrum</taxon>
    </lineage>
</organism>
<name>A0ABN9UB38_9DINO</name>
<evidence type="ECO:0000313" key="2">
    <source>
        <dbReference type="EMBL" id="CAK0856514.1"/>
    </source>
</evidence>
<comment type="caution">
    <text evidence="2">The sequence shown here is derived from an EMBL/GenBank/DDBJ whole genome shotgun (WGS) entry which is preliminary data.</text>
</comment>
<keyword evidence="3" id="KW-1185">Reference proteome</keyword>
<evidence type="ECO:0008006" key="4">
    <source>
        <dbReference type="Google" id="ProtNLM"/>
    </source>
</evidence>
<sequence length="496" mass="53298">MTWSRDLNARGVEILAREALKDRAATADAAALGAGWSRELNAKGAELLEREAGGRGPEAEPRPTASAATRWLRSWLCSPASRGQGVDEVAEEHRNASRARELGAGWSRGLNAHGLQLLGEGEFAQYCDAITAVPPGAVWSRELNSRAAELDDPITRHYDAATSSCPSTWSRNLNAKALEAVATETVEGHFDAVTRAPPGSTWSRELNVKALRAVGASTCDGQAGMWLRELHLKGPEMEEDRAARCIWKHYDAITAVPATPTTWSRGVNASALAQIEAAGAMEPIQKHYDAITAASAGASWCRVLNAAPIDIAGKTLAEAQHDTVTRSCSGAWSKDLNKKATDAHFLASFEKHCDAITIVPAAWSRGLNAKVMEADAQRSLERHYDNVTRAATGVSWRRELSLLAAEAPDEQEEPGGAGPLRQDALPPDSKPCGRGRLDSDVSTAASMSRQGTERTLSWADDDFEDDLSYKAAAGGAWGLRARCQSIPEGHWELHEA</sequence>
<feature type="region of interest" description="Disordered" evidence="1">
    <location>
        <begin position="406"/>
        <end position="455"/>
    </location>
</feature>
<evidence type="ECO:0000256" key="1">
    <source>
        <dbReference type="SAM" id="MobiDB-lite"/>
    </source>
</evidence>
<gene>
    <name evidence="2" type="ORF">PCOR1329_LOCUS46895</name>
</gene>
<dbReference type="Proteomes" id="UP001189429">
    <property type="component" value="Unassembled WGS sequence"/>
</dbReference>
<evidence type="ECO:0000313" key="3">
    <source>
        <dbReference type="Proteomes" id="UP001189429"/>
    </source>
</evidence>
<proteinExistence type="predicted"/>